<dbReference type="PROSITE" id="PS50812">
    <property type="entry name" value="PWWP"/>
    <property type="match status" value="1"/>
</dbReference>
<dbReference type="PROSITE" id="PS50868">
    <property type="entry name" value="POST_SET"/>
    <property type="match status" value="1"/>
</dbReference>
<evidence type="ECO:0000256" key="7">
    <source>
        <dbReference type="ARBA" id="ARBA00022691"/>
    </source>
</evidence>
<evidence type="ECO:0000256" key="1">
    <source>
        <dbReference type="ARBA" id="ARBA00004123"/>
    </source>
</evidence>
<evidence type="ECO:0000256" key="4">
    <source>
        <dbReference type="ARBA" id="ARBA00022553"/>
    </source>
</evidence>
<evidence type="ECO:0000256" key="5">
    <source>
        <dbReference type="ARBA" id="ARBA00022603"/>
    </source>
</evidence>
<accession>A0ABD2QBA0</accession>
<dbReference type="EMBL" id="JBJKFK010000474">
    <property type="protein sequence ID" value="KAL3316838.1"/>
    <property type="molecule type" value="Genomic_DNA"/>
</dbReference>
<evidence type="ECO:0000256" key="2">
    <source>
        <dbReference type="ARBA" id="ARBA00004286"/>
    </source>
</evidence>
<dbReference type="Pfam" id="PF17907">
    <property type="entry name" value="AWS"/>
    <property type="match status" value="1"/>
</dbReference>
<dbReference type="SMART" id="SM00570">
    <property type="entry name" value="AWS"/>
    <property type="match status" value="1"/>
</dbReference>
<dbReference type="CDD" id="cd15567">
    <property type="entry name" value="PHD4_NSD"/>
    <property type="match status" value="1"/>
</dbReference>
<dbReference type="GO" id="GO:0008270">
    <property type="term" value="F:zinc ion binding"/>
    <property type="evidence" value="ECO:0007669"/>
    <property type="project" value="UniProtKB-KW"/>
</dbReference>
<evidence type="ECO:0000256" key="8">
    <source>
        <dbReference type="ARBA" id="ARBA00022723"/>
    </source>
</evidence>
<evidence type="ECO:0000256" key="9">
    <source>
        <dbReference type="ARBA" id="ARBA00022771"/>
    </source>
</evidence>
<dbReference type="Proteomes" id="UP001626550">
    <property type="component" value="Unassembled WGS sequence"/>
</dbReference>
<comment type="subcellular location">
    <subcellularLocation>
        <location evidence="2">Chromosome</location>
    </subcellularLocation>
    <subcellularLocation>
        <location evidence="1">Nucleus</location>
    </subcellularLocation>
</comment>
<dbReference type="Pfam" id="PF00856">
    <property type="entry name" value="SET"/>
    <property type="match status" value="1"/>
</dbReference>
<feature type="domain" description="AWS" evidence="16">
    <location>
        <begin position="871"/>
        <end position="921"/>
    </location>
</feature>
<dbReference type="Pfam" id="PF22908">
    <property type="entry name" value="PHD_NSD"/>
    <property type="match status" value="1"/>
</dbReference>
<name>A0ABD2QBA0_9PLAT</name>
<dbReference type="PANTHER" id="PTHR22884">
    <property type="entry name" value="SET DOMAIN PROTEINS"/>
    <property type="match status" value="1"/>
</dbReference>
<feature type="region of interest" description="Disordered" evidence="12">
    <location>
        <begin position="764"/>
        <end position="789"/>
    </location>
</feature>
<keyword evidence="18" id="KW-1185">Reference proteome</keyword>
<dbReference type="GO" id="GO:0005634">
    <property type="term" value="C:nucleus"/>
    <property type="evidence" value="ECO:0007669"/>
    <property type="project" value="UniProtKB-SubCell"/>
</dbReference>
<dbReference type="InterPro" id="IPR055198">
    <property type="entry name" value="NSD_PHD"/>
</dbReference>
<dbReference type="SUPFAM" id="SSF82199">
    <property type="entry name" value="SET domain"/>
    <property type="match status" value="1"/>
</dbReference>
<evidence type="ECO:0000256" key="11">
    <source>
        <dbReference type="ARBA" id="ARBA00023242"/>
    </source>
</evidence>
<dbReference type="PROSITE" id="PS50280">
    <property type="entry name" value="SET"/>
    <property type="match status" value="1"/>
</dbReference>
<feature type="region of interest" description="Disordered" evidence="12">
    <location>
        <begin position="1066"/>
        <end position="1112"/>
    </location>
</feature>
<reference evidence="17 18" key="1">
    <citation type="submission" date="2024-11" db="EMBL/GenBank/DDBJ databases">
        <title>Adaptive evolution of stress response genes in parasites aligns with host niche diversity.</title>
        <authorList>
            <person name="Hahn C."/>
            <person name="Resl P."/>
        </authorList>
    </citation>
    <scope>NUCLEOTIDE SEQUENCE [LARGE SCALE GENOMIC DNA]</scope>
    <source>
        <strain evidence="17">EGGRZ-B1_66</strain>
        <tissue evidence="17">Body</tissue>
    </source>
</reference>
<feature type="domain" description="Post-SET" evidence="15">
    <location>
        <begin position="1048"/>
        <end position="1064"/>
    </location>
</feature>
<dbReference type="InterPro" id="IPR001214">
    <property type="entry name" value="SET_dom"/>
</dbReference>
<keyword evidence="9" id="KW-0863">Zinc-finger</keyword>
<dbReference type="Gene3D" id="3.30.40.10">
    <property type="entry name" value="Zinc/RING finger domain, C3HC4 (zinc finger)"/>
    <property type="match status" value="2"/>
</dbReference>
<evidence type="ECO:0000313" key="18">
    <source>
        <dbReference type="Proteomes" id="UP001626550"/>
    </source>
</evidence>
<feature type="domain" description="SET" evidence="13">
    <location>
        <begin position="923"/>
        <end position="1041"/>
    </location>
</feature>
<dbReference type="Gene3D" id="2.170.270.10">
    <property type="entry name" value="SET domain"/>
    <property type="match status" value="1"/>
</dbReference>
<feature type="region of interest" description="Disordered" evidence="12">
    <location>
        <begin position="702"/>
        <end position="751"/>
    </location>
</feature>
<evidence type="ECO:0000256" key="6">
    <source>
        <dbReference type="ARBA" id="ARBA00022679"/>
    </source>
</evidence>
<sequence>MSTSESDGTAKMDNSDSDINSCSKNSFQFHDIDDSDFSNCSATTEEDYLSTESWRKGDLVWARPIRYPTLPWWPAVIIERPNSSVSDRLTVKQVLSVSESSSDMENSDNSEASSGLQLIHLKLLRKVPVFKVYLLGSFKSGGSRLIDHRILSALQTRIRPYRGLDELCEFMRDTVNQTRRKLKALTPFAVPSYLQPWRKIACMLADRISLLTKDNLSSTFDHLPWLDITELDYASDHFMKLPTNKTRKLKKSRKTQSSDERSSSGEETSPGIVSGKVDKSKKYTKKMILRKYRDLQYAFEHLTLGKTTVSSKEQRMRFCFKCNILGDVYVPPKSKKDSVLSSNISDHKIDSSLLFPCPGGCSNFGHLSCLGGTMDKLGRCSLCTKGLKECFLCKNTDNDSNGNILRCLTSFCRRWYHLSCLKTTPPFCSLLKDARAGTFVCPEHFCMTCQASNPGAPLQPVKPCLRCIHCPSMFHYGDDCIPSGSTILGKSWIICPRHSLYSLANEAQLKDEFEELRTLGLTMHKATNVSWCFICSSGGRIICCENCPSSFHEECVKIENIPDNFVCEDCTAGKLPHFGEIVWVRLPPTLASYVQSTALSNDMLELLKGHPLRDLFMSEGVELLTTGIRWWPAEVLHPKFYEADLYDEMEDRYTVRKTKETIRAFLKCFVRVRLFNLKQDGDESACHLWTTNSRIFSFEEGDDERLENSTDSIKHHKGKEHGPVIQSEANDTSSDEEDDPLLLPGARKDATKGNPSLVPFICNFTPSARKRGPRQTSGGALNSSIPKEDTTNDEITASIKRIKLPLTIAQKSLQKSTYDTAVRMAAQGWRLRKQKREKCNQDSSKGPRYFKKIKINYPIGNVRVYKLQDVNEALMCECKPGDPDPCGPTSECLNRELKFECVASLCRNGAQCRNQRFTKRQYPPQKPFKTQDGRGWGLRALTDIDKGEFVNEYIGDLIDEEEANRRLKHAHENNITEYYMMKLDNQRIIDAGPKGNLSRFANHSCDPNLNTEKWTVNGDVRVGLFAVKHIKAGEELTFNYNFMSLGQEMLNCKCGTSSCVGHMGAGGGAKAGGNESTEEASDSTDSCSSEPATRNKLRKRRAPSTEPDSEPEFNPFPSCYRCERLFSPDDNAQTCSRSDCRRRYHLSCLDLDKPCAGGESFLYWIPS</sequence>
<dbReference type="InterPro" id="IPR050777">
    <property type="entry name" value="SET2_Histone-Lys_MeTrsfase"/>
</dbReference>
<dbReference type="InterPro" id="IPR003616">
    <property type="entry name" value="Post-SET_dom"/>
</dbReference>
<evidence type="ECO:0000259" key="14">
    <source>
        <dbReference type="PROSITE" id="PS50812"/>
    </source>
</evidence>
<dbReference type="InterPro" id="IPR013083">
    <property type="entry name" value="Znf_RING/FYVE/PHD"/>
</dbReference>
<dbReference type="PROSITE" id="PS01359">
    <property type="entry name" value="ZF_PHD_1"/>
    <property type="match status" value="1"/>
</dbReference>
<evidence type="ECO:0000256" key="10">
    <source>
        <dbReference type="ARBA" id="ARBA00022833"/>
    </source>
</evidence>
<dbReference type="SMART" id="SM00249">
    <property type="entry name" value="PHD"/>
    <property type="match status" value="3"/>
</dbReference>
<feature type="region of interest" description="Disordered" evidence="12">
    <location>
        <begin position="245"/>
        <end position="275"/>
    </location>
</feature>
<dbReference type="GO" id="GO:0016279">
    <property type="term" value="F:protein-lysine N-methyltransferase activity"/>
    <property type="evidence" value="ECO:0007669"/>
    <property type="project" value="UniProtKB-ARBA"/>
</dbReference>
<dbReference type="InterPro" id="IPR006560">
    <property type="entry name" value="AWS_dom"/>
</dbReference>
<keyword evidence="11" id="KW-0539">Nucleus</keyword>
<dbReference type="InterPro" id="IPR011011">
    <property type="entry name" value="Znf_FYVE_PHD"/>
</dbReference>
<protein>
    <submittedName>
        <fullName evidence="17">Histone-lysine N-methyltransferase NSD3</fullName>
    </submittedName>
</protein>
<keyword evidence="8" id="KW-0479">Metal-binding</keyword>
<dbReference type="InterPro" id="IPR046341">
    <property type="entry name" value="SET_dom_sf"/>
</dbReference>
<dbReference type="SUPFAM" id="SSF57903">
    <property type="entry name" value="FYVE/PHD zinc finger"/>
    <property type="match status" value="2"/>
</dbReference>
<dbReference type="InterPro" id="IPR001965">
    <property type="entry name" value="Znf_PHD"/>
</dbReference>
<dbReference type="InterPro" id="IPR000313">
    <property type="entry name" value="PWWP_dom"/>
</dbReference>
<organism evidence="17 18">
    <name type="scientific">Cichlidogyrus casuarinus</name>
    <dbReference type="NCBI Taxonomy" id="1844966"/>
    <lineage>
        <taxon>Eukaryota</taxon>
        <taxon>Metazoa</taxon>
        <taxon>Spiralia</taxon>
        <taxon>Lophotrochozoa</taxon>
        <taxon>Platyhelminthes</taxon>
        <taxon>Monogenea</taxon>
        <taxon>Monopisthocotylea</taxon>
        <taxon>Dactylogyridea</taxon>
        <taxon>Ancyrocephalidae</taxon>
        <taxon>Cichlidogyrus</taxon>
    </lineage>
</organism>
<evidence type="ECO:0000256" key="12">
    <source>
        <dbReference type="SAM" id="MobiDB-lite"/>
    </source>
</evidence>
<keyword evidence="5" id="KW-0489">Methyltransferase</keyword>
<keyword evidence="4" id="KW-0597">Phosphoprotein</keyword>
<dbReference type="AlphaFoldDB" id="A0ABD2QBA0"/>
<keyword evidence="6" id="KW-0808">Transferase</keyword>
<feature type="compositionally biased region" description="Polar residues" evidence="12">
    <location>
        <begin position="774"/>
        <end position="785"/>
    </location>
</feature>
<gene>
    <name evidence="17" type="primary">WHSC1L1_3</name>
    <name evidence="17" type="ORF">Ciccas_004503</name>
</gene>
<dbReference type="PROSITE" id="PS51215">
    <property type="entry name" value="AWS"/>
    <property type="match status" value="1"/>
</dbReference>
<keyword evidence="10" id="KW-0862">Zinc</keyword>
<comment type="caution">
    <text evidence="17">The sequence shown here is derived from an EMBL/GenBank/DDBJ whole genome shotgun (WGS) entry which is preliminary data.</text>
</comment>
<dbReference type="CDD" id="cd05162">
    <property type="entry name" value="PWWP"/>
    <property type="match status" value="1"/>
</dbReference>
<feature type="compositionally biased region" description="Basic residues" evidence="12">
    <location>
        <begin position="245"/>
        <end position="254"/>
    </location>
</feature>
<evidence type="ECO:0000259" key="13">
    <source>
        <dbReference type="PROSITE" id="PS50280"/>
    </source>
</evidence>
<evidence type="ECO:0000259" key="16">
    <source>
        <dbReference type="PROSITE" id="PS51215"/>
    </source>
</evidence>
<proteinExistence type="predicted"/>
<keyword evidence="7" id="KW-0949">S-adenosyl-L-methionine</keyword>
<dbReference type="InterPro" id="IPR019786">
    <property type="entry name" value="Zinc_finger_PHD-type_CS"/>
</dbReference>
<dbReference type="GO" id="GO:0005694">
    <property type="term" value="C:chromosome"/>
    <property type="evidence" value="ECO:0007669"/>
    <property type="project" value="UniProtKB-SubCell"/>
</dbReference>
<evidence type="ECO:0000259" key="15">
    <source>
        <dbReference type="PROSITE" id="PS50868"/>
    </source>
</evidence>
<evidence type="ECO:0000313" key="17">
    <source>
        <dbReference type="EMBL" id="KAL3316838.1"/>
    </source>
</evidence>
<dbReference type="SMART" id="SM00317">
    <property type="entry name" value="SET"/>
    <property type="match status" value="1"/>
</dbReference>
<dbReference type="GO" id="GO:0032259">
    <property type="term" value="P:methylation"/>
    <property type="evidence" value="ECO:0007669"/>
    <property type="project" value="UniProtKB-KW"/>
</dbReference>
<feature type="domain" description="PWWP" evidence="14">
    <location>
        <begin position="617"/>
        <end position="701"/>
    </location>
</feature>
<evidence type="ECO:0000256" key="3">
    <source>
        <dbReference type="ARBA" id="ARBA00022454"/>
    </source>
</evidence>
<keyword evidence="3" id="KW-0158">Chromosome</keyword>
<dbReference type="GO" id="GO:0140938">
    <property type="term" value="F:histone H3 methyltransferase activity"/>
    <property type="evidence" value="ECO:0007669"/>
    <property type="project" value="UniProtKB-ARBA"/>
</dbReference>